<evidence type="ECO:0000256" key="8">
    <source>
        <dbReference type="ARBA" id="ARBA00022989"/>
    </source>
</evidence>
<evidence type="ECO:0000256" key="9">
    <source>
        <dbReference type="ARBA" id="ARBA00023010"/>
    </source>
</evidence>
<dbReference type="GO" id="GO:0031965">
    <property type="term" value="C:nuclear membrane"/>
    <property type="evidence" value="ECO:0007669"/>
    <property type="project" value="UniProtKB-SubCell"/>
</dbReference>
<dbReference type="Pfam" id="PF09531">
    <property type="entry name" value="Ndc1_Nup"/>
    <property type="match status" value="1"/>
</dbReference>
<organism evidence="13 15">
    <name type="scientific">Paxillus involutus ATCC 200175</name>
    <dbReference type="NCBI Taxonomy" id="664439"/>
    <lineage>
        <taxon>Eukaryota</taxon>
        <taxon>Fungi</taxon>
        <taxon>Dikarya</taxon>
        <taxon>Basidiomycota</taxon>
        <taxon>Agaricomycotina</taxon>
        <taxon>Agaricomycetes</taxon>
        <taxon>Agaricomycetidae</taxon>
        <taxon>Boletales</taxon>
        <taxon>Paxilineae</taxon>
        <taxon>Paxillaceae</taxon>
        <taxon>Paxillus</taxon>
    </lineage>
</organism>
<dbReference type="EMBL" id="KN821888">
    <property type="protein sequence ID" value="KIJ04379.1"/>
    <property type="molecule type" value="Genomic_DNA"/>
</dbReference>
<comment type="subcellular location">
    <subcellularLocation>
        <location evidence="1">Nucleus membrane</location>
        <topology evidence="1">Multi-pass membrane protein</topology>
    </subcellularLocation>
    <subcellularLocation>
        <location evidence="2">Nucleus</location>
        <location evidence="2">Nuclear pore complex</location>
    </subcellularLocation>
</comment>
<dbReference type="PANTHER" id="PTHR13269:SF6">
    <property type="entry name" value="NUCLEOPORIN NDC1"/>
    <property type="match status" value="1"/>
</dbReference>
<dbReference type="AlphaFoldDB" id="A0A0C9SLG4"/>
<keyword evidence="6" id="KW-0509">mRNA transport</keyword>
<dbReference type="GO" id="GO:0070762">
    <property type="term" value="C:nuclear pore transmembrane ring"/>
    <property type="evidence" value="ECO:0007669"/>
    <property type="project" value="TreeGrafter"/>
</dbReference>
<evidence type="ECO:0000256" key="12">
    <source>
        <dbReference type="ARBA" id="ARBA00023242"/>
    </source>
</evidence>
<keyword evidence="9" id="KW-0811">Translocation</keyword>
<evidence type="ECO:0000256" key="4">
    <source>
        <dbReference type="ARBA" id="ARBA00022448"/>
    </source>
</evidence>
<evidence type="ECO:0000256" key="7">
    <source>
        <dbReference type="ARBA" id="ARBA00022927"/>
    </source>
</evidence>
<reference evidence="13" key="3">
    <citation type="submission" date="2015-02" db="EMBL/GenBank/DDBJ databases">
        <title>Evolutionary Origins and Diversification of the Mycorrhizal Mutualists.</title>
        <authorList>
            <consortium name="DOE Joint Genome Institute"/>
            <consortium name="Mycorrhizal Genomics Consortium"/>
            <person name="Kohler A."/>
            <person name="Kuo A."/>
            <person name="Nagy L.G."/>
            <person name="Floudas D."/>
            <person name="Copeland A."/>
            <person name="Barry K.W."/>
            <person name="Cichocki N."/>
            <person name="Veneault-Fourrey C."/>
            <person name="LaButti K."/>
            <person name="Lindquist E.A."/>
            <person name="Lipzen A."/>
            <person name="Lundell T."/>
            <person name="Morin E."/>
            <person name="Murat C."/>
            <person name="Riley R."/>
            <person name="Ohm R."/>
            <person name="Sun H."/>
            <person name="Tunlid A."/>
            <person name="Henrissat B."/>
            <person name="Grigoriev I.V."/>
            <person name="Hibbett D.S."/>
            <person name="Martin F."/>
        </authorList>
    </citation>
    <scope>NUCLEOTIDE SEQUENCE</scope>
    <source>
        <strain evidence="13">ATCC 200175</strain>
    </source>
</reference>
<evidence type="ECO:0000313" key="13">
    <source>
        <dbReference type="EMBL" id="KIJ04379.1"/>
    </source>
</evidence>
<dbReference type="InterPro" id="IPR019049">
    <property type="entry name" value="Nucleoporin_prot_Ndc1/Nup"/>
</dbReference>
<protein>
    <submittedName>
        <fullName evidence="13">Uncharacterized protein</fullName>
    </submittedName>
</protein>
<name>A0A0C9SLG4_PAXIN</name>
<gene>
    <name evidence="14" type="ORF">PAXINDRAFT_104122</name>
    <name evidence="13" type="ORF">PAXINDRAFT_141976</name>
</gene>
<dbReference type="Proteomes" id="UP000053647">
    <property type="component" value="Unassembled WGS sequence"/>
</dbReference>
<evidence type="ECO:0000256" key="1">
    <source>
        <dbReference type="ARBA" id="ARBA00004232"/>
    </source>
</evidence>
<keyword evidence="5" id="KW-0812">Transmembrane</keyword>
<evidence type="ECO:0000256" key="10">
    <source>
        <dbReference type="ARBA" id="ARBA00023132"/>
    </source>
</evidence>
<dbReference type="GO" id="GO:0005816">
    <property type="term" value="C:spindle pole body"/>
    <property type="evidence" value="ECO:0007669"/>
    <property type="project" value="TreeGrafter"/>
</dbReference>
<dbReference type="GO" id="GO:0006999">
    <property type="term" value="P:nuclear pore organization"/>
    <property type="evidence" value="ECO:0007669"/>
    <property type="project" value="TreeGrafter"/>
</dbReference>
<dbReference type="PANTHER" id="PTHR13269">
    <property type="entry name" value="NUCLEOPORIN NDC1"/>
    <property type="match status" value="1"/>
</dbReference>
<evidence type="ECO:0000313" key="14">
    <source>
        <dbReference type="EMBL" id="KIJ04567.1"/>
    </source>
</evidence>
<reference evidence="13 15" key="1">
    <citation type="submission" date="2014-06" db="EMBL/GenBank/DDBJ databases">
        <authorList>
            <consortium name="DOE Joint Genome Institute"/>
            <person name="Kuo A."/>
            <person name="Kohler A."/>
            <person name="Nagy L.G."/>
            <person name="Floudas D."/>
            <person name="Copeland A."/>
            <person name="Barry K.W."/>
            <person name="Cichocki N."/>
            <person name="Veneault-Fourrey C."/>
            <person name="LaButti K."/>
            <person name="Lindquist E.A."/>
            <person name="Lipzen A."/>
            <person name="Lundell T."/>
            <person name="Morin E."/>
            <person name="Murat C."/>
            <person name="Sun H."/>
            <person name="Tunlid A."/>
            <person name="Henrissat B."/>
            <person name="Grigoriev I.V."/>
            <person name="Hibbett D.S."/>
            <person name="Martin F."/>
            <person name="Nordberg H.P."/>
            <person name="Cantor M.N."/>
            <person name="Hua S.X."/>
        </authorList>
    </citation>
    <scope>NUCLEOTIDE SEQUENCE [LARGE SCALE GENOMIC DNA]</scope>
    <source>
        <strain evidence="13 15">ATCC 200175</strain>
    </source>
</reference>
<keyword evidence="12" id="KW-0539">Nucleus</keyword>
<dbReference type="HOGENOM" id="CLU_140495_0_0_1"/>
<dbReference type="OrthoDB" id="67850at2759"/>
<dbReference type="GO" id="GO:0051028">
    <property type="term" value="P:mRNA transport"/>
    <property type="evidence" value="ECO:0007669"/>
    <property type="project" value="UniProtKB-KW"/>
</dbReference>
<dbReference type="EMBL" id="KN821711">
    <property type="protein sequence ID" value="KIJ04567.1"/>
    <property type="molecule type" value="Genomic_DNA"/>
</dbReference>
<evidence type="ECO:0000256" key="6">
    <source>
        <dbReference type="ARBA" id="ARBA00022816"/>
    </source>
</evidence>
<dbReference type="GO" id="GO:0015031">
    <property type="term" value="P:protein transport"/>
    <property type="evidence" value="ECO:0007669"/>
    <property type="project" value="UniProtKB-KW"/>
</dbReference>
<keyword evidence="10" id="KW-0906">Nuclear pore complex</keyword>
<keyword evidence="7" id="KW-0653">Protein transport</keyword>
<evidence type="ECO:0000256" key="2">
    <source>
        <dbReference type="ARBA" id="ARBA00004567"/>
    </source>
</evidence>
<evidence type="ECO:0000256" key="3">
    <source>
        <dbReference type="ARBA" id="ARBA00005760"/>
    </source>
</evidence>
<evidence type="ECO:0000313" key="15">
    <source>
        <dbReference type="Proteomes" id="UP000053647"/>
    </source>
</evidence>
<evidence type="ECO:0000256" key="11">
    <source>
        <dbReference type="ARBA" id="ARBA00023136"/>
    </source>
</evidence>
<keyword evidence="15" id="KW-1185">Reference proteome</keyword>
<proteinExistence type="inferred from homology"/>
<keyword evidence="4" id="KW-0813">Transport</keyword>
<accession>A0A0C9SLG4</accession>
<evidence type="ECO:0000256" key="5">
    <source>
        <dbReference type="ARBA" id="ARBA00022692"/>
    </source>
</evidence>
<sequence>MWGSGSARWHEWLTGDRINKVAEMCLPNRELNALIVQVLAGLVCASLAEDRYGVVQRDIPRIIEALLSFLSALEEYEVEVSNLYVPPTPEEVTQNDSKILEEKERTRVEVARATEVIGVVSDALKSGVADIVRTFGDKLVAFKVPPRIAKKIQSFVDYI</sequence>
<keyword evidence="8" id="KW-1133">Transmembrane helix</keyword>
<dbReference type="GO" id="GO:0030674">
    <property type="term" value="F:protein-macromolecule adaptor activity"/>
    <property type="evidence" value="ECO:0007669"/>
    <property type="project" value="TreeGrafter"/>
</dbReference>
<keyword evidence="11" id="KW-0472">Membrane</keyword>
<reference evidence="15" key="2">
    <citation type="submission" date="2015-01" db="EMBL/GenBank/DDBJ databases">
        <title>Evolutionary Origins and Diversification of the Mycorrhizal Mutualists.</title>
        <authorList>
            <consortium name="DOE Joint Genome Institute"/>
            <consortium name="Mycorrhizal Genomics Consortium"/>
            <person name="Kohler A."/>
            <person name="Kuo A."/>
            <person name="Nagy L.G."/>
            <person name="Floudas D."/>
            <person name="Copeland A."/>
            <person name="Barry K.W."/>
            <person name="Cichocki N."/>
            <person name="Veneault-Fourrey C."/>
            <person name="LaButti K."/>
            <person name="Lindquist E.A."/>
            <person name="Lipzen A."/>
            <person name="Lundell T."/>
            <person name="Morin E."/>
            <person name="Murat C."/>
            <person name="Riley R."/>
            <person name="Ohm R."/>
            <person name="Sun H."/>
            <person name="Tunlid A."/>
            <person name="Henrissat B."/>
            <person name="Grigoriev I.V."/>
            <person name="Hibbett D.S."/>
            <person name="Martin F."/>
        </authorList>
    </citation>
    <scope>NUCLEOTIDE SEQUENCE [LARGE SCALE GENOMIC DNA]</scope>
    <source>
        <strain evidence="14 15">ATCC 200175</strain>
    </source>
</reference>
<comment type="similarity">
    <text evidence="3">Belongs to the NDC1 family.</text>
</comment>